<name>A0A6C0KTL5_9ZZZZ</name>
<reference evidence="2" key="1">
    <citation type="journal article" date="2020" name="Nature">
        <title>Giant virus diversity and host interactions through global metagenomics.</title>
        <authorList>
            <person name="Schulz F."/>
            <person name="Roux S."/>
            <person name="Paez-Espino D."/>
            <person name="Jungbluth S."/>
            <person name="Walsh D.A."/>
            <person name="Denef V.J."/>
            <person name="McMahon K.D."/>
            <person name="Konstantinidis K.T."/>
            <person name="Eloe-Fadrosh E.A."/>
            <person name="Kyrpides N.C."/>
            <person name="Woyke T."/>
        </authorList>
    </citation>
    <scope>NUCLEOTIDE SEQUENCE</scope>
    <source>
        <strain evidence="2">GVMAG-S-3300013094-109</strain>
    </source>
</reference>
<sequence length="231" mass="27541">MRKYSAIIIEPRQHIALSFVLENICKNLSDEWLVIIMHGINNIEFIDNIISNHLHKYRNRIAKINLFVDNLKLSEYNELLVSEYFYNKIPTEKFLVFQTDSMISEKNKELINNFLDYDYVGAPWKDLTDGNHKYSVGNGGFSFRDKNACLECIKNNKWDGCNEDMFFSKYITNKPSIDEAKMFSIETIYSDKSFGTHKPWFYFYEHQINNLSEQFDGLDQLMKLNYWEFYE</sequence>
<dbReference type="AlphaFoldDB" id="A0A6C0KTL5"/>
<accession>A0A6C0KTL5</accession>
<organism evidence="2">
    <name type="scientific">viral metagenome</name>
    <dbReference type="NCBI Taxonomy" id="1070528"/>
    <lineage>
        <taxon>unclassified sequences</taxon>
        <taxon>metagenomes</taxon>
        <taxon>organismal metagenomes</taxon>
    </lineage>
</organism>
<dbReference type="Pfam" id="PF18922">
    <property type="entry name" value="DUF5672"/>
    <property type="match status" value="1"/>
</dbReference>
<feature type="domain" description="DUF5672" evidence="1">
    <location>
        <begin position="73"/>
        <end position="197"/>
    </location>
</feature>
<dbReference type="EMBL" id="MN740989">
    <property type="protein sequence ID" value="QHU21322.1"/>
    <property type="molecule type" value="Genomic_DNA"/>
</dbReference>
<dbReference type="InterPro" id="IPR043729">
    <property type="entry name" value="DUF5672"/>
</dbReference>
<proteinExistence type="predicted"/>
<evidence type="ECO:0000259" key="1">
    <source>
        <dbReference type="Pfam" id="PF18922"/>
    </source>
</evidence>
<evidence type="ECO:0000313" key="2">
    <source>
        <dbReference type="EMBL" id="QHU21322.1"/>
    </source>
</evidence>
<protein>
    <recommendedName>
        <fullName evidence="1">DUF5672 domain-containing protein</fullName>
    </recommendedName>
</protein>